<dbReference type="InterPro" id="IPR044068">
    <property type="entry name" value="CB"/>
</dbReference>
<evidence type="ECO:0000259" key="7">
    <source>
        <dbReference type="PROSITE" id="PS51900"/>
    </source>
</evidence>
<dbReference type="GO" id="GO:0015074">
    <property type="term" value="P:DNA integration"/>
    <property type="evidence" value="ECO:0007669"/>
    <property type="project" value="UniProtKB-KW"/>
</dbReference>
<dbReference type="PANTHER" id="PTHR30629">
    <property type="entry name" value="PROPHAGE INTEGRASE"/>
    <property type="match status" value="1"/>
</dbReference>
<dbReference type="EMBL" id="BJMU01000020">
    <property type="protein sequence ID" value="GEB83888.1"/>
    <property type="molecule type" value="Genomic_DNA"/>
</dbReference>
<evidence type="ECO:0000313" key="9">
    <source>
        <dbReference type="Proteomes" id="UP000317617"/>
    </source>
</evidence>
<evidence type="ECO:0000256" key="2">
    <source>
        <dbReference type="ARBA" id="ARBA00022908"/>
    </source>
</evidence>
<dbReference type="STRING" id="104099.AD949_10695"/>
<sequence>MEAYQQAQSGDKEQVGESKAIPGSMRLLVATWRMSHQFRSLRAQSQTTYAHLLDKFVELHGDKSVRTAQPKHIRAILEAMSNTPAQANALRNVLRQLFQYAFENDWRPDNPVRDIKKLKYKKSPIPTWSEEDIEKFEQCWPIGTRARLALTLLLYTGQRRSDVIRMGVANVKDGAISVAQIKTDVRLLIPLHPDLHAVIRLLPENTAAFLMTQQGRAFASGNAFYNWFKECAVKAGIPSTLGPHGLRKAAARRMAEAGCTPHQIASITGHQTLAEVERYTKAVQQRLVAEQAVSMLGKPEKRLKAKKPV</sequence>
<protein>
    <submittedName>
        <fullName evidence="8">Tyrosine recombinase</fullName>
    </submittedName>
</protein>
<dbReference type="InterPro" id="IPR050808">
    <property type="entry name" value="Phage_Integrase"/>
</dbReference>
<dbReference type="PROSITE" id="PS51900">
    <property type="entry name" value="CB"/>
    <property type="match status" value="1"/>
</dbReference>
<dbReference type="PANTHER" id="PTHR30629:SF2">
    <property type="entry name" value="PROPHAGE INTEGRASE INTS-RELATED"/>
    <property type="match status" value="1"/>
</dbReference>
<keyword evidence="4" id="KW-0233">DNA recombination</keyword>
<name>A0A4Y3TQ26_9PROT</name>
<dbReference type="GO" id="GO:0003677">
    <property type="term" value="F:DNA binding"/>
    <property type="evidence" value="ECO:0007669"/>
    <property type="project" value="UniProtKB-UniRule"/>
</dbReference>
<dbReference type="InterPro" id="IPR002104">
    <property type="entry name" value="Integrase_catalytic"/>
</dbReference>
<dbReference type="Proteomes" id="UP000317617">
    <property type="component" value="Unassembled WGS sequence"/>
</dbReference>
<evidence type="ECO:0000256" key="1">
    <source>
        <dbReference type="ARBA" id="ARBA00008857"/>
    </source>
</evidence>
<dbReference type="GO" id="GO:0006310">
    <property type="term" value="P:DNA recombination"/>
    <property type="evidence" value="ECO:0007669"/>
    <property type="project" value="UniProtKB-KW"/>
</dbReference>
<dbReference type="PROSITE" id="PS51898">
    <property type="entry name" value="TYR_RECOMBINASE"/>
    <property type="match status" value="1"/>
</dbReference>
<dbReference type="Gene3D" id="1.10.443.10">
    <property type="entry name" value="Intergrase catalytic core"/>
    <property type="match status" value="1"/>
</dbReference>
<proteinExistence type="inferred from homology"/>
<keyword evidence="9" id="KW-1185">Reference proteome</keyword>
<gene>
    <name evidence="8" type="ORF">AOR01nite_23650</name>
</gene>
<feature type="domain" description="Tyr recombinase" evidence="6">
    <location>
        <begin position="123"/>
        <end position="292"/>
    </location>
</feature>
<dbReference type="InterPro" id="IPR013762">
    <property type="entry name" value="Integrase-like_cat_sf"/>
</dbReference>
<evidence type="ECO:0000256" key="3">
    <source>
        <dbReference type="ARBA" id="ARBA00023125"/>
    </source>
</evidence>
<evidence type="ECO:0000259" key="6">
    <source>
        <dbReference type="PROSITE" id="PS51898"/>
    </source>
</evidence>
<dbReference type="Gene3D" id="1.10.150.130">
    <property type="match status" value="1"/>
</dbReference>
<dbReference type="SUPFAM" id="SSF56349">
    <property type="entry name" value="DNA breaking-rejoining enzymes"/>
    <property type="match status" value="1"/>
</dbReference>
<organism evidence="8 9">
    <name type="scientific">Acetobacter orleanensis</name>
    <dbReference type="NCBI Taxonomy" id="104099"/>
    <lineage>
        <taxon>Bacteria</taxon>
        <taxon>Pseudomonadati</taxon>
        <taxon>Pseudomonadota</taxon>
        <taxon>Alphaproteobacteria</taxon>
        <taxon>Acetobacterales</taxon>
        <taxon>Acetobacteraceae</taxon>
        <taxon>Acetobacter</taxon>
    </lineage>
</organism>
<accession>A0A4Y3TQ26</accession>
<dbReference type="Pfam" id="PF00589">
    <property type="entry name" value="Phage_integrase"/>
    <property type="match status" value="1"/>
</dbReference>
<keyword evidence="3 5" id="KW-0238">DNA-binding</keyword>
<keyword evidence="2" id="KW-0229">DNA integration</keyword>
<comment type="similarity">
    <text evidence="1">Belongs to the 'phage' integrase family.</text>
</comment>
<feature type="domain" description="Core-binding (CB)" evidence="7">
    <location>
        <begin position="23"/>
        <end position="102"/>
    </location>
</feature>
<reference evidence="8 9" key="1">
    <citation type="submission" date="2019-06" db="EMBL/GenBank/DDBJ databases">
        <title>Whole genome shotgun sequence of Acetobacter orleanensis NBRC 13752.</title>
        <authorList>
            <person name="Hosoyama A."/>
            <person name="Uohara A."/>
            <person name="Ohji S."/>
            <person name="Ichikawa N."/>
        </authorList>
    </citation>
    <scope>NUCLEOTIDE SEQUENCE [LARGE SCALE GENOMIC DNA]</scope>
    <source>
        <strain evidence="8 9">NBRC 13752</strain>
    </source>
</reference>
<evidence type="ECO:0000256" key="5">
    <source>
        <dbReference type="PROSITE-ProRule" id="PRU01248"/>
    </source>
</evidence>
<evidence type="ECO:0000256" key="4">
    <source>
        <dbReference type="ARBA" id="ARBA00023172"/>
    </source>
</evidence>
<dbReference type="InterPro" id="IPR010998">
    <property type="entry name" value="Integrase_recombinase_N"/>
</dbReference>
<comment type="caution">
    <text evidence="8">The sequence shown here is derived from an EMBL/GenBank/DDBJ whole genome shotgun (WGS) entry which is preliminary data.</text>
</comment>
<dbReference type="AlphaFoldDB" id="A0A4Y3TQ26"/>
<dbReference type="InterPro" id="IPR011010">
    <property type="entry name" value="DNA_brk_join_enz"/>
</dbReference>
<evidence type="ECO:0000313" key="8">
    <source>
        <dbReference type="EMBL" id="GEB83888.1"/>
    </source>
</evidence>